<dbReference type="AlphaFoldDB" id="A0A5D8QG10"/>
<evidence type="ECO:0000313" key="2">
    <source>
        <dbReference type="EMBL" id="TZE83640.1"/>
    </source>
</evidence>
<dbReference type="GO" id="GO:0042834">
    <property type="term" value="F:peptidoglycan binding"/>
    <property type="evidence" value="ECO:0007669"/>
    <property type="project" value="InterPro"/>
</dbReference>
<dbReference type="EMBL" id="VTPS01000001">
    <property type="protein sequence ID" value="TZE83640.1"/>
    <property type="molecule type" value="Genomic_DNA"/>
</dbReference>
<evidence type="ECO:0000313" key="3">
    <source>
        <dbReference type="Proteomes" id="UP000322976"/>
    </source>
</evidence>
<keyword evidence="3" id="KW-1185">Reference proteome</keyword>
<dbReference type="Pfam" id="PF05036">
    <property type="entry name" value="SPOR"/>
    <property type="match status" value="2"/>
</dbReference>
<dbReference type="Gene3D" id="3.30.70.1070">
    <property type="entry name" value="Sporulation related repeat"/>
    <property type="match status" value="1"/>
</dbReference>
<evidence type="ECO:0000259" key="1">
    <source>
        <dbReference type="PROSITE" id="PS51724"/>
    </source>
</evidence>
<dbReference type="InterPro" id="IPR036680">
    <property type="entry name" value="SPOR-like_sf"/>
</dbReference>
<comment type="caution">
    <text evidence="2">The sequence shown here is derived from an EMBL/GenBank/DDBJ whole genome shotgun (WGS) entry which is preliminary data.</text>
</comment>
<accession>A0A5D8QG10</accession>
<dbReference type="PROSITE" id="PS51724">
    <property type="entry name" value="SPOR"/>
    <property type="match status" value="1"/>
</dbReference>
<proteinExistence type="predicted"/>
<gene>
    <name evidence="2" type="ORF">FWJ32_01160</name>
</gene>
<feature type="domain" description="SPOR" evidence="1">
    <location>
        <begin position="66"/>
        <end position="140"/>
    </location>
</feature>
<protein>
    <recommendedName>
        <fullName evidence="1">SPOR domain-containing protein</fullName>
    </recommendedName>
</protein>
<dbReference type="SUPFAM" id="SSF110997">
    <property type="entry name" value="Sporulation related repeat"/>
    <property type="match status" value="1"/>
</dbReference>
<name>A0A5D8QG10_9THEO</name>
<sequence length="211" mass="22630">MIKFIRSEVKRIYGVEIPLDREHIVGHYQINPVTKPNCPGSEFQFDAIIAALKGSESSTGNQGNSASGTVLYRVQVGAYGVKANAEKTLEAIKAKGYDTMLVQVGNLYKVQVGAYSKKENADNMAAKLKADGFDTFITTQGGTTVSVESASASITVGSKVKIKSSAAKYSTGQAIPDWVKNNTYTVQQLGDGKVLLKEIVSWVNISDVSLV</sequence>
<reference evidence="2 3" key="1">
    <citation type="submission" date="2019-08" db="EMBL/GenBank/DDBJ databases">
        <title>Calorimonas adulescens gen. nov., sp. nov., an anaerobic thermophilic bacterium from Sakhalin hot spring.</title>
        <authorList>
            <person name="Khomyakova M.A."/>
            <person name="Merkel A.Y."/>
            <person name="Novikov A."/>
            <person name="Bonch-Osmolovskaya E.A."/>
            <person name="Slobodkin A.I."/>
        </authorList>
    </citation>
    <scope>NUCLEOTIDE SEQUENCE [LARGE SCALE GENOMIC DNA]</scope>
    <source>
        <strain evidence="2 3">A05MB</strain>
    </source>
</reference>
<organism evidence="2 3">
    <name type="scientific">Calorimonas adulescens</name>
    <dbReference type="NCBI Taxonomy" id="2606906"/>
    <lineage>
        <taxon>Bacteria</taxon>
        <taxon>Bacillati</taxon>
        <taxon>Bacillota</taxon>
        <taxon>Clostridia</taxon>
        <taxon>Thermoanaerobacterales</taxon>
        <taxon>Thermoanaerobacteraceae</taxon>
        <taxon>Calorimonas</taxon>
    </lineage>
</organism>
<dbReference type="InterPro" id="IPR007730">
    <property type="entry name" value="SPOR-like_dom"/>
</dbReference>
<dbReference type="Proteomes" id="UP000322976">
    <property type="component" value="Unassembled WGS sequence"/>
</dbReference>